<comment type="subcellular location">
    <subcellularLocation>
        <location evidence="1">Periplasm</location>
    </subcellularLocation>
</comment>
<dbReference type="RefSeq" id="WP_276728186.1">
    <property type="nucleotide sequence ID" value="NZ_JAFKMR010000011.1"/>
</dbReference>
<evidence type="ECO:0000313" key="8">
    <source>
        <dbReference type="Proteomes" id="UP000664800"/>
    </source>
</evidence>
<dbReference type="EMBL" id="JAFKMR010000011">
    <property type="protein sequence ID" value="MBN8743431.1"/>
    <property type="molecule type" value="Genomic_DNA"/>
</dbReference>
<name>A0A8I1MVM9_THIA3</name>
<evidence type="ECO:0000256" key="6">
    <source>
        <dbReference type="SAM" id="SignalP"/>
    </source>
</evidence>
<dbReference type="CDD" id="cd09916">
    <property type="entry name" value="CpxP_like"/>
    <property type="match status" value="1"/>
</dbReference>
<proteinExistence type="inferred from homology"/>
<comment type="similarity">
    <text evidence="2">Belongs to the CpxP/Spy family.</text>
</comment>
<dbReference type="PANTHER" id="PTHR38102:SF1">
    <property type="entry name" value="PERIPLASMIC CHAPERONE SPY"/>
    <property type="match status" value="1"/>
</dbReference>
<accession>A0A8I1MVM9</accession>
<gene>
    <name evidence="7" type="ORF">J0I24_03905</name>
</gene>
<evidence type="ECO:0000256" key="2">
    <source>
        <dbReference type="ARBA" id="ARBA00008441"/>
    </source>
</evidence>
<dbReference type="Gene3D" id="1.20.120.1490">
    <property type="match status" value="1"/>
</dbReference>
<dbReference type="GO" id="GO:0030288">
    <property type="term" value="C:outer membrane-bounded periplasmic space"/>
    <property type="evidence" value="ECO:0007669"/>
    <property type="project" value="TreeGrafter"/>
</dbReference>
<feature type="compositionally biased region" description="Gly residues" evidence="5">
    <location>
        <begin position="54"/>
        <end position="65"/>
    </location>
</feature>
<dbReference type="GO" id="GO:0051082">
    <property type="term" value="F:unfolded protein binding"/>
    <property type="evidence" value="ECO:0007669"/>
    <property type="project" value="TreeGrafter"/>
</dbReference>
<evidence type="ECO:0000256" key="3">
    <source>
        <dbReference type="ARBA" id="ARBA00022729"/>
    </source>
</evidence>
<dbReference type="Pfam" id="PF13801">
    <property type="entry name" value="Metal_resist"/>
    <property type="match status" value="1"/>
</dbReference>
<dbReference type="PIRSF" id="PIRSF034445">
    <property type="entry name" value="CpxP_Spy"/>
    <property type="match status" value="1"/>
</dbReference>
<reference evidence="7" key="1">
    <citation type="submission" date="2021-02" db="EMBL/GenBank/DDBJ databases">
        <title>Thiocyanate and organic carbon inputs drive convergent selection for specific autotrophic Afipia and Thiobacillus strains within complex microbiomes.</title>
        <authorList>
            <person name="Huddy R.J."/>
            <person name="Sachdeva R."/>
            <person name="Kadzinga F."/>
            <person name="Kantor R.S."/>
            <person name="Harrison S.T.L."/>
            <person name="Banfield J.F."/>
        </authorList>
    </citation>
    <scope>NUCLEOTIDE SEQUENCE</scope>
    <source>
        <strain evidence="7">SCN18_13_7_16_R3_B_64_19</strain>
    </source>
</reference>
<evidence type="ECO:0000256" key="1">
    <source>
        <dbReference type="ARBA" id="ARBA00004418"/>
    </source>
</evidence>
<protein>
    <submittedName>
        <fullName evidence="7">Spy/CpxP family protein refolding chaperone</fullName>
    </submittedName>
</protein>
<dbReference type="InterPro" id="IPR025961">
    <property type="entry name" value="Metal_resist"/>
</dbReference>
<feature type="region of interest" description="Disordered" evidence="5">
    <location>
        <begin position="40"/>
        <end position="70"/>
    </location>
</feature>
<dbReference type="InterPro" id="IPR052211">
    <property type="entry name" value="Cpx_auxiliary_protein"/>
</dbReference>
<keyword evidence="4" id="KW-0574">Periplasm</keyword>
<dbReference type="InterPro" id="IPR012899">
    <property type="entry name" value="LTXXQ"/>
</dbReference>
<evidence type="ECO:0000313" key="7">
    <source>
        <dbReference type="EMBL" id="MBN8743431.1"/>
    </source>
</evidence>
<evidence type="ECO:0000256" key="5">
    <source>
        <dbReference type="SAM" id="MobiDB-lite"/>
    </source>
</evidence>
<dbReference type="AlphaFoldDB" id="A0A8I1MVM9"/>
<feature type="chain" id="PRO_5034998763" evidence="6">
    <location>
        <begin position="42"/>
        <end position="190"/>
    </location>
</feature>
<dbReference type="PANTHER" id="PTHR38102">
    <property type="entry name" value="PERIPLASMIC CHAPERONE SPY"/>
    <property type="match status" value="1"/>
</dbReference>
<sequence length="190" mass="21094">MNPQTSSPSTSAKVSRLRRTLGMVSAAVVVAVASHAALASAQTPPPDAPMQHGAMGGKMGHCGPGKHGERGMERMLSKAGVSPEQREKMRALQKQSWEKARPEMEQMRGLMQQRMKLLAAPQIDRGALEALRDKQMALANQLSRNRTQTQYEMAQILTPEQRAKLYAMMEHRMERMEHRHGHGMGPGMMQ</sequence>
<organism evidence="7 8">
    <name type="scientific">Thiomonas arsenitoxydans (strain DSM 22701 / CIP 110005 / 3As)</name>
    <dbReference type="NCBI Taxonomy" id="426114"/>
    <lineage>
        <taxon>Bacteria</taxon>
        <taxon>Pseudomonadati</taxon>
        <taxon>Pseudomonadota</taxon>
        <taxon>Betaproteobacteria</taxon>
        <taxon>Burkholderiales</taxon>
        <taxon>Thiomonas</taxon>
    </lineage>
</organism>
<keyword evidence="3 6" id="KW-0732">Signal</keyword>
<feature type="signal peptide" evidence="6">
    <location>
        <begin position="1"/>
        <end position="41"/>
    </location>
</feature>
<evidence type="ECO:0000256" key="4">
    <source>
        <dbReference type="ARBA" id="ARBA00022764"/>
    </source>
</evidence>
<dbReference type="Proteomes" id="UP000664800">
    <property type="component" value="Unassembled WGS sequence"/>
</dbReference>
<comment type="caution">
    <text evidence="7">The sequence shown here is derived from an EMBL/GenBank/DDBJ whole genome shotgun (WGS) entry which is preliminary data.</text>
</comment>